<organism evidence="2">
    <name type="scientific">bioreactor metagenome</name>
    <dbReference type="NCBI Taxonomy" id="1076179"/>
    <lineage>
        <taxon>unclassified sequences</taxon>
        <taxon>metagenomes</taxon>
        <taxon>ecological metagenomes</taxon>
    </lineage>
</organism>
<dbReference type="PANTHER" id="PTHR33525:SF4">
    <property type="entry name" value="CYCLIC DI-GMP PHOSPHODIESTERASE CDGJ"/>
    <property type="match status" value="1"/>
</dbReference>
<protein>
    <submittedName>
        <fullName evidence="2">Cyclic di-GMP phosphodiesterase CdgJ</fullName>
        <ecNumber evidence="2">3.1.4.52</ecNumber>
    </submittedName>
</protein>
<keyword evidence="2" id="KW-0378">Hydrolase</keyword>
<accession>A0A645E0E3</accession>
<evidence type="ECO:0000313" key="2">
    <source>
        <dbReference type="EMBL" id="MPM95254.1"/>
    </source>
</evidence>
<proteinExistence type="predicted"/>
<evidence type="ECO:0000259" key="1">
    <source>
        <dbReference type="PROSITE" id="PS51833"/>
    </source>
</evidence>
<dbReference type="AlphaFoldDB" id="A0A645E0E3"/>
<dbReference type="PANTHER" id="PTHR33525">
    <property type="match status" value="1"/>
</dbReference>
<dbReference type="Gene3D" id="1.10.3210.10">
    <property type="entry name" value="Hypothetical protein af1432"/>
    <property type="match status" value="1"/>
</dbReference>
<dbReference type="Pfam" id="PF08668">
    <property type="entry name" value="HDOD"/>
    <property type="match status" value="1"/>
</dbReference>
<gene>
    <name evidence="2" type="primary">cdgJ_15</name>
    <name evidence="2" type="ORF">SDC9_142408</name>
</gene>
<dbReference type="PROSITE" id="PS51833">
    <property type="entry name" value="HDOD"/>
    <property type="match status" value="1"/>
</dbReference>
<dbReference type="EC" id="3.1.4.52" evidence="2"/>
<dbReference type="Gene3D" id="3.20.20.450">
    <property type="entry name" value="EAL domain"/>
    <property type="match status" value="1"/>
</dbReference>
<dbReference type="SUPFAM" id="SSF109604">
    <property type="entry name" value="HD-domain/PDEase-like"/>
    <property type="match status" value="1"/>
</dbReference>
<dbReference type="SUPFAM" id="SSF141868">
    <property type="entry name" value="EAL domain-like"/>
    <property type="match status" value="1"/>
</dbReference>
<reference evidence="2" key="1">
    <citation type="submission" date="2019-08" db="EMBL/GenBank/DDBJ databases">
        <authorList>
            <person name="Kucharzyk K."/>
            <person name="Murdoch R.W."/>
            <person name="Higgins S."/>
            <person name="Loffler F."/>
        </authorList>
    </citation>
    <scope>NUCLEOTIDE SEQUENCE</scope>
</reference>
<dbReference type="InterPro" id="IPR035919">
    <property type="entry name" value="EAL_sf"/>
</dbReference>
<sequence>MLQIDHDFLLLPDAMHLVHEYHSEGYRVALIGFDFNSMYLAALNTVDYVKLSFQSDSYNHKSAVEVLRQLGKETVGYHVDSKEAYMRATELGIQHMQGSYIASTLPSSIHSLNLIHSNFFRLVVAITREEPSFIEIEEIIVRDVTLTYSLLKLVNSAFFALRSRVTSVQQALVILGLEQLKQWIYLLSFNPDGKAPIEFIKTSLLRASFCEALCVCIKDMPVPKSEAYLMGLFSTLGALLQIPLEQALAEISLCGEVRDALLTGAGRCGMLFQLVLSYEKADWHRISEYAEQLGIPQSVLSQKYLECMEKVNGIWRQITQVL</sequence>
<name>A0A645E0E3_9ZZZZ</name>
<comment type="caution">
    <text evidence="2">The sequence shown here is derived from an EMBL/GenBank/DDBJ whole genome shotgun (WGS) entry which is preliminary data.</text>
</comment>
<feature type="domain" description="HDOD" evidence="1">
    <location>
        <begin position="112"/>
        <end position="299"/>
    </location>
</feature>
<dbReference type="GO" id="GO:0071111">
    <property type="term" value="F:cyclic-guanylate-specific phosphodiesterase activity"/>
    <property type="evidence" value="ECO:0007669"/>
    <property type="project" value="UniProtKB-EC"/>
</dbReference>
<dbReference type="InterPro" id="IPR013976">
    <property type="entry name" value="HDOD"/>
</dbReference>
<dbReference type="InterPro" id="IPR052340">
    <property type="entry name" value="RNase_Y/CdgJ"/>
</dbReference>
<dbReference type="EMBL" id="VSSQ01041772">
    <property type="protein sequence ID" value="MPM95254.1"/>
    <property type="molecule type" value="Genomic_DNA"/>
</dbReference>